<dbReference type="GO" id="GO:0016740">
    <property type="term" value="F:transferase activity"/>
    <property type="evidence" value="ECO:0007669"/>
    <property type="project" value="UniProtKB-KW"/>
</dbReference>
<proteinExistence type="predicted"/>
<organism evidence="1 2">
    <name type="scientific">Photobacterium arenosum</name>
    <dbReference type="NCBI Taxonomy" id="2774143"/>
    <lineage>
        <taxon>Bacteria</taxon>
        <taxon>Pseudomonadati</taxon>
        <taxon>Pseudomonadota</taxon>
        <taxon>Gammaproteobacteria</taxon>
        <taxon>Vibrionales</taxon>
        <taxon>Vibrionaceae</taxon>
        <taxon>Photobacterium</taxon>
    </lineage>
</organism>
<protein>
    <submittedName>
        <fullName evidence="1">Nucleotidyl transferase AbiEii/AbiGii toxin family protein</fullName>
    </submittedName>
</protein>
<dbReference type="Proteomes" id="UP000649768">
    <property type="component" value="Unassembled WGS sequence"/>
</dbReference>
<dbReference type="EMBL" id="JACYTP010000002">
    <property type="protein sequence ID" value="MBD8512090.1"/>
    <property type="molecule type" value="Genomic_DNA"/>
</dbReference>
<dbReference type="Pfam" id="PF08843">
    <property type="entry name" value="AbiEii"/>
    <property type="match status" value="1"/>
</dbReference>
<accession>A0ABR9BK96</accession>
<name>A0ABR9BK96_9GAMM</name>
<dbReference type="PIRSF" id="PIRSF021525">
    <property type="entry name" value="UCP021525"/>
    <property type="match status" value="1"/>
</dbReference>
<gene>
    <name evidence="1" type="ORF">IFO68_05245</name>
</gene>
<evidence type="ECO:0000313" key="1">
    <source>
        <dbReference type="EMBL" id="MBD8512090.1"/>
    </source>
</evidence>
<reference evidence="1 2" key="1">
    <citation type="submission" date="2020-09" db="EMBL/GenBank/DDBJ databases">
        <title>Photobacterium sp. CAU 1568 isolated from sand of Sido Beach.</title>
        <authorList>
            <person name="Kim W."/>
        </authorList>
    </citation>
    <scope>NUCLEOTIDE SEQUENCE [LARGE SCALE GENOMIC DNA]</scope>
    <source>
        <strain evidence="1 2">CAU 1568</strain>
    </source>
</reference>
<keyword evidence="2" id="KW-1185">Reference proteome</keyword>
<dbReference type="RefSeq" id="WP_192014898.1">
    <property type="nucleotide sequence ID" value="NZ_JACYTP010000002.1"/>
</dbReference>
<dbReference type="InterPro" id="IPR014513">
    <property type="entry name" value="UCP021525"/>
</dbReference>
<keyword evidence="1" id="KW-0808">Transferase</keyword>
<comment type="caution">
    <text evidence="1">The sequence shown here is derived from an EMBL/GenBank/DDBJ whole genome shotgun (WGS) entry which is preliminary data.</text>
</comment>
<evidence type="ECO:0000313" key="2">
    <source>
        <dbReference type="Proteomes" id="UP000649768"/>
    </source>
</evidence>
<sequence>MNDIYELKYSLNNDFLKALSTVVKAADALSIPYFIAGATARDIVLHGIFGHTPGRATRDIDTAIFVDSWSQYEEMRGKLIASGLIATDIAHRLTEPQSGLPVDILPFGTLEDSERRIQWPPKHVETMSVVGFSEAYESSIQVKYDDLLFHVASLPGIALMKLIAWWERGNENPKDASDFYLLLSKYQLIHIDRMWEDYIPSDLGYKVEFVTAFLLGFDMRDILKEKSKEILIDIRDNHQDGLITAMSKGNHGIDIDGLEIELKAFWRGLL</sequence>
<dbReference type="InterPro" id="IPR014942">
    <property type="entry name" value="AbiEii"/>
</dbReference>